<dbReference type="Pfam" id="PF01764">
    <property type="entry name" value="Lipase_3"/>
    <property type="match status" value="1"/>
</dbReference>
<dbReference type="SUPFAM" id="SSF53474">
    <property type="entry name" value="alpha/beta-Hydrolases"/>
    <property type="match status" value="1"/>
</dbReference>
<dbReference type="InterPro" id="IPR029058">
    <property type="entry name" value="AB_hydrolase_fold"/>
</dbReference>
<dbReference type="VEuPathDB" id="FungiDB:BON22_4917"/>
<dbReference type="Gene3D" id="3.40.50.1820">
    <property type="entry name" value="alpha/beta hydrolase"/>
    <property type="match status" value="1"/>
</dbReference>
<dbReference type="GO" id="GO:0005775">
    <property type="term" value="C:vacuolar lumen"/>
    <property type="evidence" value="ECO:0007669"/>
    <property type="project" value="TreeGrafter"/>
</dbReference>
<dbReference type="PANTHER" id="PTHR47175">
    <property type="entry name" value="LIPASE ATG15-RELATED"/>
    <property type="match status" value="1"/>
</dbReference>
<dbReference type="EMBL" id="LK052893">
    <property type="protein sequence ID" value="CDR42004.1"/>
    <property type="molecule type" value="Genomic_DNA"/>
</dbReference>
<keyword evidence="12" id="KW-0442">Lipid degradation</keyword>
<evidence type="ECO:0000256" key="11">
    <source>
        <dbReference type="ARBA" id="ARBA00022801"/>
    </source>
</evidence>
<protein>
    <recommendedName>
        <fullName evidence="7">Putative lipase ATG15</fullName>
        <ecNumber evidence="6">3.1.1.3</ecNumber>
    </recommendedName>
    <alternativeName>
        <fullName evidence="20">Autophagy-related protein 15</fullName>
    </alternativeName>
    <alternativeName>
        <fullName evidence="8">Putative lipase atg15</fullName>
    </alternativeName>
</protein>
<evidence type="ECO:0000256" key="18">
    <source>
        <dbReference type="ARBA" id="ARBA00023180"/>
    </source>
</evidence>
<evidence type="ECO:0000256" key="17">
    <source>
        <dbReference type="ARBA" id="ARBA00023136"/>
    </source>
</evidence>
<keyword evidence="17 22" id="KW-0472">Membrane</keyword>
<comment type="subcellular location">
    <subcellularLocation>
        <location evidence="3">Endosome</location>
        <location evidence="3">Multivesicular body membrane</location>
        <topology evidence="3">Single-pass type II membrane protein</topology>
    </subcellularLocation>
    <subcellularLocation>
        <location evidence="2">Prevacuolar compartment membrane</location>
        <topology evidence="2">Single-pass type II membrane protein</topology>
    </subcellularLocation>
</comment>
<comment type="subunit">
    <text evidence="5">Binds to both phosphatidylinositol (PI) and phosphatidylinositol 3,5-bisphosphate (PIP2).</text>
</comment>
<dbReference type="GO" id="GO:0006660">
    <property type="term" value="P:phosphatidylserine catabolic process"/>
    <property type="evidence" value="ECO:0007669"/>
    <property type="project" value="TreeGrafter"/>
</dbReference>
<evidence type="ECO:0000256" key="5">
    <source>
        <dbReference type="ARBA" id="ARBA00011137"/>
    </source>
</evidence>
<keyword evidence="9 22" id="KW-0812">Transmembrane</keyword>
<dbReference type="FunFam" id="3.40.50.1820:FF:000129">
    <property type="entry name" value="Autophagy related lipase Atg15, putative"/>
    <property type="match status" value="1"/>
</dbReference>
<evidence type="ECO:0000256" key="9">
    <source>
        <dbReference type="ARBA" id="ARBA00022692"/>
    </source>
</evidence>
<evidence type="ECO:0000256" key="13">
    <source>
        <dbReference type="ARBA" id="ARBA00022968"/>
    </source>
</evidence>
<organism evidence="24">
    <name type="scientific">Cyberlindnera fabianii</name>
    <name type="common">Yeast</name>
    <name type="synonym">Hansenula fabianii</name>
    <dbReference type="NCBI Taxonomy" id="36022"/>
    <lineage>
        <taxon>Eukaryota</taxon>
        <taxon>Fungi</taxon>
        <taxon>Dikarya</taxon>
        <taxon>Ascomycota</taxon>
        <taxon>Saccharomycotina</taxon>
        <taxon>Saccharomycetes</taxon>
        <taxon>Phaffomycetales</taxon>
        <taxon>Phaffomycetaceae</taxon>
        <taxon>Cyberlindnera</taxon>
    </lineage>
</organism>
<evidence type="ECO:0000256" key="4">
    <source>
        <dbReference type="ARBA" id="ARBA00010701"/>
    </source>
</evidence>
<evidence type="ECO:0000256" key="14">
    <source>
        <dbReference type="ARBA" id="ARBA00022989"/>
    </source>
</evidence>
<name>A0A061AWW2_CYBFA</name>
<dbReference type="GO" id="GO:0004806">
    <property type="term" value="F:triacylglycerol lipase activity"/>
    <property type="evidence" value="ECO:0007669"/>
    <property type="project" value="UniProtKB-EC"/>
</dbReference>
<proteinExistence type="inferred from homology"/>
<evidence type="ECO:0000256" key="19">
    <source>
        <dbReference type="ARBA" id="ARBA00024663"/>
    </source>
</evidence>
<dbReference type="InterPro" id="IPR050805">
    <property type="entry name" value="ATG15_Lipase"/>
</dbReference>
<evidence type="ECO:0000256" key="16">
    <source>
        <dbReference type="ARBA" id="ARBA00023098"/>
    </source>
</evidence>
<reference evidence="24" key="1">
    <citation type="journal article" date="2014" name="Genome Announc.">
        <title>Genome sequence of the yeast Cyberlindnera fabianii (Hansenula fabianii).</title>
        <authorList>
            <person name="Freel K.C."/>
            <person name="Sarilar V."/>
            <person name="Neuveglise C."/>
            <person name="Devillers H."/>
            <person name="Friedrich A."/>
            <person name="Schacherer J."/>
        </authorList>
    </citation>
    <scope>NUCLEOTIDE SEQUENCE</scope>
    <source>
        <strain evidence="24">YJS4271</strain>
    </source>
</reference>
<dbReference type="InterPro" id="IPR002921">
    <property type="entry name" value="Fungal_lipase-type"/>
</dbReference>
<keyword evidence="16" id="KW-0443">Lipid metabolism</keyword>
<evidence type="ECO:0000256" key="1">
    <source>
        <dbReference type="ARBA" id="ARBA00001024"/>
    </source>
</evidence>
<dbReference type="PhylomeDB" id="A0A061AWW2"/>
<evidence type="ECO:0000256" key="21">
    <source>
        <dbReference type="SAM" id="MobiDB-lite"/>
    </source>
</evidence>
<keyword evidence="15" id="KW-0072">Autophagy</keyword>
<keyword evidence="13" id="KW-0735">Signal-anchor</keyword>
<feature type="domain" description="Fungal lipase-type" evidence="23">
    <location>
        <begin position="320"/>
        <end position="355"/>
    </location>
</feature>
<accession>A0A061AWW2</accession>
<feature type="transmembrane region" description="Helical" evidence="22">
    <location>
        <begin position="23"/>
        <end position="41"/>
    </location>
</feature>
<dbReference type="GO" id="GO:0046461">
    <property type="term" value="P:neutral lipid catabolic process"/>
    <property type="evidence" value="ECO:0007669"/>
    <property type="project" value="TreeGrafter"/>
</dbReference>
<comment type="function">
    <text evidence="19">Lipase which is essential for lysis of subvacuolar cytoplasm to vacuole targeted bodies and intravacuolar autophagic bodies. Involved in the lysis of intravacuolar multivesicular body (MVB) vesicles. The intravacuolar membrane disintegration by ATG15 is critical to life span extension.</text>
</comment>
<dbReference type="GO" id="GO:0032585">
    <property type="term" value="C:multivesicular body membrane"/>
    <property type="evidence" value="ECO:0007669"/>
    <property type="project" value="UniProtKB-SubCell"/>
</dbReference>
<evidence type="ECO:0000313" key="24">
    <source>
        <dbReference type="EMBL" id="CDR42004.1"/>
    </source>
</evidence>
<keyword evidence="14 22" id="KW-1133">Transmembrane helix</keyword>
<evidence type="ECO:0000256" key="22">
    <source>
        <dbReference type="SAM" id="Phobius"/>
    </source>
</evidence>
<dbReference type="GO" id="GO:0034727">
    <property type="term" value="P:piecemeal microautophagy of the nucleus"/>
    <property type="evidence" value="ECO:0007669"/>
    <property type="project" value="TreeGrafter"/>
</dbReference>
<comment type="similarity">
    <text evidence="4">Belongs to the AB hydrolase superfamily. Lipase family.</text>
</comment>
<evidence type="ECO:0000256" key="2">
    <source>
        <dbReference type="ARBA" id="ARBA00004270"/>
    </source>
</evidence>
<dbReference type="AlphaFoldDB" id="A0A061AWW2"/>
<evidence type="ECO:0000256" key="15">
    <source>
        <dbReference type="ARBA" id="ARBA00023006"/>
    </source>
</evidence>
<evidence type="ECO:0000259" key="23">
    <source>
        <dbReference type="Pfam" id="PF01764"/>
    </source>
</evidence>
<keyword evidence="10" id="KW-0967">Endosome</keyword>
<dbReference type="CDD" id="cd00519">
    <property type="entry name" value="Lipase_3"/>
    <property type="match status" value="1"/>
</dbReference>
<dbReference type="GO" id="GO:0004620">
    <property type="term" value="F:phospholipase activity"/>
    <property type="evidence" value="ECO:0007669"/>
    <property type="project" value="TreeGrafter"/>
</dbReference>
<dbReference type="OrthoDB" id="58570at2759"/>
<keyword evidence="11" id="KW-0378">Hydrolase</keyword>
<evidence type="ECO:0000256" key="3">
    <source>
        <dbReference type="ARBA" id="ARBA00004343"/>
    </source>
</evidence>
<evidence type="ECO:0000256" key="12">
    <source>
        <dbReference type="ARBA" id="ARBA00022963"/>
    </source>
</evidence>
<dbReference type="PANTHER" id="PTHR47175:SF2">
    <property type="entry name" value="LIPASE ATG15-RELATED"/>
    <property type="match status" value="1"/>
</dbReference>
<comment type="catalytic activity">
    <reaction evidence="1">
        <text>a triacylglycerol + H2O = a diacylglycerol + a fatty acid + H(+)</text>
        <dbReference type="Rhea" id="RHEA:12044"/>
        <dbReference type="ChEBI" id="CHEBI:15377"/>
        <dbReference type="ChEBI" id="CHEBI:15378"/>
        <dbReference type="ChEBI" id="CHEBI:17855"/>
        <dbReference type="ChEBI" id="CHEBI:18035"/>
        <dbReference type="ChEBI" id="CHEBI:28868"/>
        <dbReference type="EC" id="3.1.1.3"/>
    </reaction>
</comment>
<feature type="compositionally biased region" description="Low complexity" evidence="21">
    <location>
        <begin position="497"/>
        <end position="506"/>
    </location>
</feature>
<evidence type="ECO:0000256" key="6">
    <source>
        <dbReference type="ARBA" id="ARBA00013279"/>
    </source>
</evidence>
<evidence type="ECO:0000256" key="7">
    <source>
        <dbReference type="ARBA" id="ARBA00018542"/>
    </source>
</evidence>
<gene>
    <name evidence="24" type="ORF">CYFA0S_08e02498g</name>
</gene>
<keyword evidence="18" id="KW-0325">Glycoprotein</keyword>
<feature type="region of interest" description="Disordered" evidence="21">
    <location>
        <begin position="488"/>
        <end position="521"/>
    </location>
</feature>
<dbReference type="EC" id="3.1.1.3" evidence="6"/>
<evidence type="ECO:0000256" key="8">
    <source>
        <dbReference type="ARBA" id="ARBA00019241"/>
    </source>
</evidence>
<evidence type="ECO:0000256" key="20">
    <source>
        <dbReference type="ARBA" id="ARBA00029828"/>
    </source>
</evidence>
<dbReference type="GO" id="GO:0034496">
    <property type="term" value="P:multivesicular body membrane disassembly"/>
    <property type="evidence" value="ECO:0007669"/>
    <property type="project" value="TreeGrafter"/>
</dbReference>
<sequence>MAREKTPLLPHSHTTAVPPRRHTTWIVALIVGILLWLYYSLTGTDNVILNSWGPLPLFPGKLPMTHQGPTPHQQQQQKTFSLKHIYHRGTKNLDDVHMRLDITPEFIEKNALHAFQIIDQDDWPTRRYRDSSPWTVKLPTHPEHITLTRLSDRDPDFVESYLDYARTEGSEAASMINLDWSDDLVEAPNVTDKDTIISLALMASNAYVNPPETGDWRDVNGFNHSQAHGWNGTGLRGHIFVSDDNSTVVIAYKGTSAAYLSSTGDDETVVEDKANDNLLFSCCCARVGYMWTTVCDCYKSAYTCDQRCLEKELYKKDKYYQAGLEVYRNVSAMYPGASIWTTGHSLGGAISSLVGRTFGLPSVSFEAPGELLATKRLHLPMPPGVPNYMEGIWHFGHTADPIFMGVCNGASSTCSMAGYAMETQCHSGKTCIYDVVGDKGWHVNLLNHRIHTVVDEVIEAYNETAPCVVAPPCRDCYNWNFVADGDSKREQTHTSKRTSSTAASKTRTSDEPTPTPSKAPVCKKYTWYGRCVEWGYDDDDDDVGTKI</sequence>
<evidence type="ECO:0000256" key="10">
    <source>
        <dbReference type="ARBA" id="ARBA00022753"/>
    </source>
</evidence>